<sequence length="43" mass="4708">MINRYLVRGAVGALAVLSIKVSAIYFLLMVILLVTHTKDFIGS</sequence>
<keyword evidence="1" id="KW-0472">Membrane</keyword>
<evidence type="ECO:0000313" key="3">
    <source>
        <dbReference type="Proteomes" id="UP000838748"/>
    </source>
</evidence>
<keyword evidence="1" id="KW-1133">Transmembrane helix</keyword>
<evidence type="ECO:0000256" key="1">
    <source>
        <dbReference type="SAM" id="Phobius"/>
    </source>
</evidence>
<organism evidence="2 3">
    <name type="scientific">Vibrio marisflavi CECT 7928</name>
    <dbReference type="NCBI Taxonomy" id="634439"/>
    <lineage>
        <taxon>Bacteria</taxon>
        <taxon>Pseudomonadati</taxon>
        <taxon>Pseudomonadota</taxon>
        <taxon>Gammaproteobacteria</taxon>
        <taxon>Vibrionales</taxon>
        <taxon>Vibrionaceae</taxon>
        <taxon>Vibrio</taxon>
    </lineage>
</organism>
<feature type="transmembrane region" description="Helical" evidence="1">
    <location>
        <begin position="12"/>
        <end position="34"/>
    </location>
</feature>
<keyword evidence="1" id="KW-0812">Transmembrane</keyword>
<name>A0ABN8E2E5_9VIBR</name>
<evidence type="ECO:0000313" key="2">
    <source>
        <dbReference type="EMBL" id="CAH0538526.1"/>
    </source>
</evidence>
<reference evidence="2" key="1">
    <citation type="submission" date="2021-11" db="EMBL/GenBank/DDBJ databases">
        <authorList>
            <person name="Rodrigo-Torres L."/>
            <person name="Arahal R. D."/>
            <person name="Lucena T."/>
        </authorList>
    </citation>
    <scope>NUCLEOTIDE SEQUENCE</scope>
    <source>
        <strain evidence="2">CECT 7928</strain>
    </source>
</reference>
<accession>A0ABN8E2E5</accession>
<dbReference type="EMBL" id="CAKLDM010000002">
    <property type="protein sequence ID" value="CAH0538526.1"/>
    <property type="molecule type" value="Genomic_DNA"/>
</dbReference>
<proteinExistence type="predicted"/>
<comment type="caution">
    <text evidence="2">The sequence shown here is derived from an EMBL/GenBank/DDBJ whole genome shotgun (WGS) entry which is preliminary data.</text>
</comment>
<dbReference type="Proteomes" id="UP000838748">
    <property type="component" value="Unassembled WGS sequence"/>
</dbReference>
<gene>
    <name evidence="2" type="ORF">VMF7928_01447</name>
</gene>
<protein>
    <submittedName>
        <fullName evidence="2">Uncharacterized protein</fullName>
    </submittedName>
</protein>
<keyword evidence="3" id="KW-1185">Reference proteome</keyword>